<dbReference type="AlphaFoldDB" id="A0A9D3ZFQ2"/>
<accession>A0A9D3ZFQ2</accession>
<dbReference type="EMBL" id="JAIQCV010000013">
    <property type="protein sequence ID" value="KAH1031971.1"/>
    <property type="molecule type" value="Genomic_DNA"/>
</dbReference>
<gene>
    <name evidence="2" type="ORF">J1N35_044145</name>
</gene>
<protein>
    <submittedName>
        <fullName evidence="2">Uncharacterized protein</fullName>
    </submittedName>
</protein>
<organism evidence="2 3">
    <name type="scientific">Gossypium stocksii</name>
    <dbReference type="NCBI Taxonomy" id="47602"/>
    <lineage>
        <taxon>Eukaryota</taxon>
        <taxon>Viridiplantae</taxon>
        <taxon>Streptophyta</taxon>
        <taxon>Embryophyta</taxon>
        <taxon>Tracheophyta</taxon>
        <taxon>Spermatophyta</taxon>
        <taxon>Magnoliopsida</taxon>
        <taxon>eudicotyledons</taxon>
        <taxon>Gunneridae</taxon>
        <taxon>Pentapetalae</taxon>
        <taxon>rosids</taxon>
        <taxon>malvids</taxon>
        <taxon>Malvales</taxon>
        <taxon>Malvaceae</taxon>
        <taxon>Malvoideae</taxon>
        <taxon>Gossypium</taxon>
    </lineage>
</organism>
<evidence type="ECO:0000313" key="3">
    <source>
        <dbReference type="Proteomes" id="UP000828251"/>
    </source>
</evidence>
<dbReference type="Proteomes" id="UP000828251">
    <property type="component" value="Unassembled WGS sequence"/>
</dbReference>
<proteinExistence type="predicted"/>
<feature type="region of interest" description="Disordered" evidence="1">
    <location>
        <begin position="54"/>
        <end position="77"/>
    </location>
</feature>
<reference evidence="2 3" key="1">
    <citation type="journal article" date="2021" name="Plant Biotechnol. J.">
        <title>Multi-omics assisted identification of the key and species-specific regulatory components of drought-tolerant mechanisms in Gossypium stocksii.</title>
        <authorList>
            <person name="Yu D."/>
            <person name="Ke L."/>
            <person name="Zhang D."/>
            <person name="Wu Y."/>
            <person name="Sun Y."/>
            <person name="Mei J."/>
            <person name="Sun J."/>
            <person name="Sun Y."/>
        </authorList>
    </citation>
    <scope>NUCLEOTIDE SEQUENCE [LARGE SCALE GENOMIC DNA]</scope>
    <source>
        <strain evidence="3">cv. E1</strain>
        <tissue evidence="2">Leaf</tissue>
    </source>
</reference>
<sequence>MEAFEITDKASPSISTIVSSTYSPISVACKHANASTANGEVAGFLPVHIARKSTTKDSPKSVSTKHCILPQPLTSAS</sequence>
<comment type="caution">
    <text evidence="2">The sequence shown here is derived from an EMBL/GenBank/DDBJ whole genome shotgun (WGS) entry which is preliminary data.</text>
</comment>
<name>A0A9D3ZFQ2_9ROSI</name>
<keyword evidence="3" id="KW-1185">Reference proteome</keyword>
<evidence type="ECO:0000256" key="1">
    <source>
        <dbReference type="SAM" id="MobiDB-lite"/>
    </source>
</evidence>
<evidence type="ECO:0000313" key="2">
    <source>
        <dbReference type="EMBL" id="KAH1031971.1"/>
    </source>
</evidence>